<keyword evidence="2" id="KW-0418">Kinase</keyword>
<organism evidence="2 3">
    <name type="scientific">Trichlorobacter lovleyi (strain ATCC BAA-1151 / DSM 17278 / SZ)</name>
    <name type="common">Geobacter lovleyi</name>
    <dbReference type="NCBI Taxonomy" id="398767"/>
    <lineage>
        <taxon>Bacteria</taxon>
        <taxon>Pseudomonadati</taxon>
        <taxon>Thermodesulfobacteriota</taxon>
        <taxon>Desulfuromonadia</taxon>
        <taxon>Geobacterales</taxon>
        <taxon>Geobacteraceae</taxon>
        <taxon>Trichlorobacter</taxon>
    </lineage>
</organism>
<sequence>MLQSIATRTIVPVGLAVTGFVAICCLSLYSIMKQDMIDDAAQGGRNIANTVVLSTRYAMLHNDRQHLGSIIANIGQHQGVEHLRVFNHDGFITFSRNQTEIGQQVNKKVEGCSGCHSGEKPAEQLAAVKQTRRFTNERGVEVLAMTQPIYNEPSCSTTSCHYHAPSQKVLGMLDIGLDQGPLQNSLALMRYRMIVFTLMTLVLTVGGVAALLNRSFFVPLKKLLAVTSDEKPCDFEQQLESGYGELSILARNYQRIVARLNDTREALARCRNCSKEKDDTDNNG</sequence>
<proteinExistence type="predicted"/>
<dbReference type="GO" id="GO:0016301">
    <property type="term" value="F:kinase activity"/>
    <property type="evidence" value="ECO:0007669"/>
    <property type="project" value="UniProtKB-KW"/>
</dbReference>
<dbReference type="KEGG" id="glo:Glov_1702"/>
<feature type="transmembrane region" description="Helical" evidence="1">
    <location>
        <begin position="6"/>
        <end position="29"/>
    </location>
</feature>
<keyword evidence="1" id="KW-0812">Transmembrane</keyword>
<dbReference type="eggNOG" id="COG2770">
    <property type="taxonomic scope" value="Bacteria"/>
</dbReference>
<feature type="transmembrane region" description="Helical" evidence="1">
    <location>
        <begin position="193"/>
        <end position="212"/>
    </location>
</feature>
<keyword evidence="1" id="KW-1133">Transmembrane helix</keyword>
<keyword evidence="3" id="KW-1185">Reference proteome</keyword>
<evidence type="ECO:0000313" key="2">
    <source>
        <dbReference type="EMBL" id="ACD95418.1"/>
    </source>
</evidence>
<keyword evidence="2" id="KW-0808">Transferase</keyword>
<dbReference type="EMBL" id="CP001089">
    <property type="protein sequence ID" value="ACD95418.1"/>
    <property type="molecule type" value="Genomic_DNA"/>
</dbReference>
<keyword evidence="1" id="KW-0472">Membrane</keyword>
<gene>
    <name evidence="2" type="ordered locus">Glov_1702</name>
</gene>
<dbReference type="Gene3D" id="6.10.340.10">
    <property type="match status" value="1"/>
</dbReference>
<accession>B3EAI0</accession>
<dbReference type="Gene3D" id="3.30.450.290">
    <property type="match status" value="1"/>
</dbReference>
<dbReference type="OrthoDB" id="9781147at2"/>
<dbReference type="Proteomes" id="UP000002420">
    <property type="component" value="Chromosome"/>
</dbReference>
<dbReference type="HOGENOM" id="CLU_982665_0_0_7"/>
<reference evidence="2 3" key="1">
    <citation type="submission" date="2008-05" db="EMBL/GenBank/DDBJ databases">
        <title>Complete sequence of chromosome of Geobacter lovleyi SZ.</title>
        <authorList>
            <consortium name="US DOE Joint Genome Institute"/>
            <person name="Lucas S."/>
            <person name="Copeland A."/>
            <person name="Lapidus A."/>
            <person name="Glavina del Rio T."/>
            <person name="Dalin E."/>
            <person name="Tice H."/>
            <person name="Bruce D."/>
            <person name="Goodwin L."/>
            <person name="Pitluck S."/>
            <person name="Chertkov O."/>
            <person name="Meincke L."/>
            <person name="Brettin T."/>
            <person name="Detter J.C."/>
            <person name="Han C."/>
            <person name="Tapia R."/>
            <person name="Kuske C.R."/>
            <person name="Schmutz J."/>
            <person name="Larimer F."/>
            <person name="Land M."/>
            <person name="Hauser L."/>
            <person name="Kyrpides N."/>
            <person name="Mikhailova N."/>
            <person name="Sung Y."/>
            <person name="Fletcher K.E."/>
            <person name="Ritalahti K.M."/>
            <person name="Loeffler F.E."/>
            <person name="Richardson P."/>
        </authorList>
    </citation>
    <scope>NUCLEOTIDE SEQUENCE [LARGE SCALE GENOMIC DNA]</scope>
    <source>
        <strain evidence="3">ATCC BAA-1151 / DSM 17278 / SZ</strain>
    </source>
</reference>
<name>B3EAI0_TRIL1</name>
<protein>
    <submittedName>
        <fullName evidence="2">Histidine kinase, HAMP region domain protein</fullName>
    </submittedName>
</protein>
<evidence type="ECO:0000313" key="3">
    <source>
        <dbReference type="Proteomes" id="UP000002420"/>
    </source>
</evidence>
<evidence type="ECO:0000256" key="1">
    <source>
        <dbReference type="SAM" id="Phobius"/>
    </source>
</evidence>
<dbReference type="RefSeq" id="WP_012469758.1">
    <property type="nucleotide sequence ID" value="NC_010814.1"/>
</dbReference>
<dbReference type="STRING" id="398767.Glov_1702"/>
<dbReference type="AlphaFoldDB" id="B3EAI0"/>